<gene>
    <name evidence="1" type="ORF">GCM10009416_50200</name>
</gene>
<evidence type="ECO:0000313" key="1">
    <source>
        <dbReference type="EMBL" id="GAA0607175.1"/>
    </source>
</evidence>
<dbReference type="Proteomes" id="UP001501588">
    <property type="component" value="Unassembled WGS sequence"/>
</dbReference>
<comment type="caution">
    <text evidence="1">The sequence shown here is derived from an EMBL/GenBank/DDBJ whole genome shotgun (WGS) entry which is preliminary data.</text>
</comment>
<dbReference type="RefSeq" id="WP_343898212.1">
    <property type="nucleotide sequence ID" value="NZ_BAAAFZ010000117.1"/>
</dbReference>
<proteinExistence type="predicted"/>
<reference evidence="2" key="1">
    <citation type="journal article" date="2019" name="Int. J. Syst. Evol. Microbiol.">
        <title>The Global Catalogue of Microorganisms (GCM) 10K type strain sequencing project: providing services to taxonomists for standard genome sequencing and annotation.</title>
        <authorList>
            <consortium name="The Broad Institute Genomics Platform"/>
            <consortium name="The Broad Institute Genome Sequencing Center for Infectious Disease"/>
            <person name="Wu L."/>
            <person name="Ma J."/>
        </authorList>
    </citation>
    <scope>NUCLEOTIDE SEQUENCE [LARGE SCALE GENOMIC DNA]</scope>
    <source>
        <strain evidence="2">JCM 9933</strain>
    </source>
</reference>
<protein>
    <submittedName>
        <fullName evidence="1">Uncharacterized protein</fullName>
    </submittedName>
</protein>
<evidence type="ECO:0000313" key="2">
    <source>
        <dbReference type="Proteomes" id="UP001501588"/>
    </source>
</evidence>
<name>A0ABP3RBB3_9PROT</name>
<dbReference type="EMBL" id="BAAAFZ010000117">
    <property type="protein sequence ID" value="GAA0607175.1"/>
    <property type="molecule type" value="Genomic_DNA"/>
</dbReference>
<sequence>MQSKSKRLDPSRVRVEKRPGPDWVVGVLVASENKVHPVTVFGARDEHEAVRDALAGFAPNRRPDELMVLEVERPPDEQATGMA</sequence>
<organism evidence="1 2">
    <name type="scientific">Craurococcus roseus</name>
    <dbReference type="NCBI Taxonomy" id="77585"/>
    <lineage>
        <taxon>Bacteria</taxon>
        <taxon>Pseudomonadati</taxon>
        <taxon>Pseudomonadota</taxon>
        <taxon>Alphaproteobacteria</taxon>
        <taxon>Acetobacterales</taxon>
        <taxon>Acetobacteraceae</taxon>
        <taxon>Craurococcus</taxon>
    </lineage>
</organism>
<keyword evidence="2" id="KW-1185">Reference proteome</keyword>
<accession>A0ABP3RBB3</accession>